<comment type="caution">
    <text evidence="9">The sequence shown here is derived from an EMBL/GenBank/DDBJ whole genome shotgun (WGS) entry which is preliminary data.</text>
</comment>
<comment type="subcellular location">
    <subcellularLocation>
        <location evidence="1">Membrane</location>
        <topology evidence="1">Multi-pass membrane protein</topology>
    </subcellularLocation>
</comment>
<dbReference type="InterPro" id="IPR052337">
    <property type="entry name" value="SAT4-like"/>
</dbReference>
<feature type="transmembrane region" description="Helical" evidence="7">
    <location>
        <begin position="241"/>
        <end position="265"/>
    </location>
</feature>
<proteinExistence type="inferred from homology"/>
<keyword evidence="10" id="KW-1185">Reference proteome</keyword>
<protein>
    <recommendedName>
        <fullName evidence="8">Rhodopsin domain-containing protein</fullName>
    </recommendedName>
</protein>
<dbReference type="Proteomes" id="UP001152607">
    <property type="component" value="Unassembled WGS sequence"/>
</dbReference>
<feature type="compositionally biased region" description="Polar residues" evidence="6">
    <location>
        <begin position="293"/>
        <end position="307"/>
    </location>
</feature>
<dbReference type="EMBL" id="CAOQHR010000003">
    <property type="protein sequence ID" value="CAI6331585.1"/>
    <property type="molecule type" value="Genomic_DNA"/>
</dbReference>
<dbReference type="AlphaFoldDB" id="A0A9W4XNH6"/>
<keyword evidence="3 7" id="KW-1133">Transmembrane helix</keyword>
<reference evidence="9" key="1">
    <citation type="submission" date="2023-01" db="EMBL/GenBank/DDBJ databases">
        <authorList>
            <person name="Van Ghelder C."/>
            <person name="Rancurel C."/>
        </authorList>
    </citation>
    <scope>NUCLEOTIDE SEQUENCE</scope>
    <source>
        <strain evidence="9">CNCM I-4278</strain>
    </source>
</reference>
<feature type="transmembrane region" description="Helical" evidence="7">
    <location>
        <begin position="203"/>
        <end position="221"/>
    </location>
</feature>
<keyword evidence="4 7" id="KW-0472">Membrane</keyword>
<evidence type="ECO:0000256" key="4">
    <source>
        <dbReference type="ARBA" id="ARBA00023136"/>
    </source>
</evidence>
<evidence type="ECO:0000313" key="9">
    <source>
        <dbReference type="EMBL" id="CAI6331585.1"/>
    </source>
</evidence>
<dbReference type="PANTHER" id="PTHR33048">
    <property type="entry name" value="PTH11-LIKE INTEGRAL MEMBRANE PROTEIN (AFU_ORTHOLOGUE AFUA_5G11245)"/>
    <property type="match status" value="1"/>
</dbReference>
<feature type="region of interest" description="Disordered" evidence="6">
    <location>
        <begin position="271"/>
        <end position="336"/>
    </location>
</feature>
<evidence type="ECO:0000256" key="6">
    <source>
        <dbReference type="SAM" id="MobiDB-lite"/>
    </source>
</evidence>
<dbReference type="OrthoDB" id="444631at2759"/>
<organism evidence="9 10">
    <name type="scientific">Periconia digitata</name>
    <dbReference type="NCBI Taxonomy" id="1303443"/>
    <lineage>
        <taxon>Eukaryota</taxon>
        <taxon>Fungi</taxon>
        <taxon>Dikarya</taxon>
        <taxon>Ascomycota</taxon>
        <taxon>Pezizomycotina</taxon>
        <taxon>Dothideomycetes</taxon>
        <taxon>Pleosporomycetidae</taxon>
        <taxon>Pleosporales</taxon>
        <taxon>Massarineae</taxon>
        <taxon>Periconiaceae</taxon>
        <taxon>Periconia</taxon>
    </lineage>
</organism>
<feature type="transmembrane region" description="Helical" evidence="7">
    <location>
        <begin position="15"/>
        <end position="37"/>
    </location>
</feature>
<feature type="transmembrane region" description="Helical" evidence="7">
    <location>
        <begin position="121"/>
        <end position="141"/>
    </location>
</feature>
<accession>A0A9W4XNH6</accession>
<dbReference type="PANTHER" id="PTHR33048:SF47">
    <property type="entry name" value="INTEGRAL MEMBRANE PROTEIN-RELATED"/>
    <property type="match status" value="1"/>
</dbReference>
<evidence type="ECO:0000256" key="5">
    <source>
        <dbReference type="ARBA" id="ARBA00038359"/>
    </source>
</evidence>
<name>A0A9W4XNH6_9PLEO</name>
<evidence type="ECO:0000313" key="10">
    <source>
        <dbReference type="Proteomes" id="UP001152607"/>
    </source>
</evidence>
<evidence type="ECO:0000256" key="3">
    <source>
        <dbReference type="ARBA" id="ARBA00022989"/>
    </source>
</evidence>
<dbReference type="GO" id="GO:0016020">
    <property type="term" value="C:membrane"/>
    <property type="evidence" value="ECO:0007669"/>
    <property type="project" value="UniProtKB-SubCell"/>
</dbReference>
<sequence>MFKLVLRDERGQDKALIASIWLMAILSTVVLGGKVFARYRRFKQLYWDDFWVIFAWANAIPLAVANHMSINHGKLLSVGETNVFLSRPIGQFFFYNALWAVKVSFLIFFKRLIPTSMRRLRNYWIVALTINIMAYIGVWGVNPYKCWAQKGLTLCERDPGVIKGRPISFSVATGLITLTDILILVIPFVILSNIRQLQRKKKVILYALFSLEVITIIVSIVRCVIGTRGMIKDKDFQLKWLGWLVHIEAEIAIIVACIGSLRSLFTHDDSTRRSAYPRSNEPSSRANKKSFPSPLSTARIQLQSFKSRSQDQRDSMELPLSQPPQPPPKHSSDMPK</sequence>
<evidence type="ECO:0000256" key="7">
    <source>
        <dbReference type="SAM" id="Phobius"/>
    </source>
</evidence>
<feature type="transmembrane region" description="Helical" evidence="7">
    <location>
        <begin position="49"/>
        <end position="69"/>
    </location>
</feature>
<evidence type="ECO:0000256" key="2">
    <source>
        <dbReference type="ARBA" id="ARBA00022692"/>
    </source>
</evidence>
<feature type="domain" description="Rhodopsin" evidence="8">
    <location>
        <begin position="34"/>
        <end position="266"/>
    </location>
</feature>
<comment type="similarity">
    <text evidence="5">Belongs to the SAT4 family.</text>
</comment>
<evidence type="ECO:0000259" key="8">
    <source>
        <dbReference type="Pfam" id="PF20684"/>
    </source>
</evidence>
<dbReference type="InterPro" id="IPR049326">
    <property type="entry name" value="Rhodopsin_dom_fungi"/>
</dbReference>
<dbReference type="Pfam" id="PF20684">
    <property type="entry name" value="Fung_rhodopsin"/>
    <property type="match status" value="1"/>
</dbReference>
<keyword evidence="2 7" id="KW-0812">Transmembrane</keyword>
<feature type="transmembrane region" description="Helical" evidence="7">
    <location>
        <begin position="167"/>
        <end position="191"/>
    </location>
</feature>
<gene>
    <name evidence="9" type="ORF">PDIGIT_LOCUS4610</name>
</gene>
<evidence type="ECO:0000256" key="1">
    <source>
        <dbReference type="ARBA" id="ARBA00004141"/>
    </source>
</evidence>
<feature type="transmembrane region" description="Helical" evidence="7">
    <location>
        <begin position="89"/>
        <end position="109"/>
    </location>
</feature>